<dbReference type="AlphaFoldDB" id="A0A8S4PUZ2"/>
<feature type="region of interest" description="Disordered" evidence="1">
    <location>
        <begin position="100"/>
        <end position="141"/>
    </location>
</feature>
<feature type="compositionally biased region" description="Polar residues" evidence="1">
    <location>
        <begin position="255"/>
        <end position="273"/>
    </location>
</feature>
<feature type="non-terminal residue" evidence="2">
    <location>
        <position position="1"/>
    </location>
</feature>
<dbReference type="EMBL" id="CAIIXF020000010">
    <property type="protein sequence ID" value="CAH1797357.1"/>
    <property type="molecule type" value="Genomic_DNA"/>
</dbReference>
<evidence type="ECO:0000313" key="2">
    <source>
        <dbReference type="EMBL" id="CAH1797357.1"/>
    </source>
</evidence>
<comment type="caution">
    <text evidence="2">The sequence shown here is derived from an EMBL/GenBank/DDBJ whole genome shotgun (WGS) entry which is preliminary data.</text>
</comment>
<organism evidence="2 3">
    <name type="scientific">Owenia fusiformis</name>
    <name type="common">Polychaete worm</name>
    <dbReference type="NCBI Taxonomy" id="6347"/>
    <lineage>
        <taxon>Eukaryota</taxon>
        <taxon>Metazoa</taxon>
        <taxon>Spiralia</taxon>
        <taxon>Lophotrochozoa</taxon>
        <taxon>Annelida</taxon>
        <taxon>Polychaeta</taxon>
        <taxon>Sedentaria</taxon>
        <taxon>Canalipalpata</taxon>
        <taxon>Sabellida</taxon>
        <taxon>Oweniida</taxon>
        <taxon>Oweniidae</taxon>
        <taxon>Owenia</taxon>
    </lineage>
</organism>
<feature type="compositionally biased region" description="Low complexity" evidence="1">
    <location>
        <begin position="281"/>
        <end position="296"/>
    </location>
</feature>
<evidence type="ECO:0000256" key="1">
    <source>
        <dbReference type="SAM" id="MobiDB-lite"/>
    </source>
</evidence>
<name>A0A8S4PUZ2_OWEFU</name>
<keyword evidence="3" id="KW-1185">Reference proteome</keyword>
<feature type="region of interest" description="Disordered" evidence="1">
    <location>
        <begin position="255"/>
        <end position="297"/>
    </location>
</feature>
<accession>A0A8S4PUZ2</accession>
<gene>
    <name evidence="2" type="ORF">OFUS_LOCUS21652</name>
</gene>
<reference evidence="2" key="1">
    <citation type="submission" date="2022-03" db="EMBL/GenBank/DDBJ databases">
        <authorList>
            <person name="Martin C."/>
        </authorList>
    </citation>
    <scope>NUCLEOTIDE SEQUENCE</scope>
</reference>
<feature type="region of interest" description="Disordered" evidence="1">
    <location>
        <begin position="324"/>
        <end position="362"/>
    </location>
</feature>
<dbReference type="Proteomes" id="UP000749559">
    <property type="component" value="Unassembled WGS sequence"/>
</dbReference>
<proteinExistence type="predicted"/>
<sequence>MGTNSSALLCPVMPWLIPGFASRQKRRTGRRLTKAYYDITTDDLTELSGSENERCLHKYRDYDNDDCDGDDRGLEICPNTPHDTSRRGSHDWNWTRFAQQELKQSKPPSLKTSKTPKKDTSSKPKTNLKVENTKEKSPSEDDDIAILTKTVQILQSRNPSISETGKSCSSDCKSDADTAGAILVEWKLCGASSDKEKDKTTARRAAYDWRRKAKKSSFDSDTTSVSGSERSFSDSFESTSRSAARWRLKVAQTRVRQLSNESSQSVSCNTQSFESDRSETESATSQHTTHSASRAAHIWRQRSSSHKHEGCEEGTCRECTILKSLDVPDDDNNNGENGDVIGELPRDRYTWRHQNGGPPEHN</sequence>
<evidence type="ECO:0000313" key="3">
    <source>
        <dbReference type="Proteomes" id="UP000749559"/>
    </source>
</evidence>
<protein>
    <submittedName>
        <fullName evidence="2">Uncharacterized protein</fullName>
    </submittedName>
</protein>